<sequence>MNTYGRQCAGILTYPKRTARIGNFAIGSVLWYPASSNKIRKFSKLISTILRALQTKKSRNSGILRARRQSFYHFQVSPILLNIKA</sequence>
<evidence type="ECO:0000313" key="1">
    <source>
        <dbReference type="EMBL" id="PWJ60406.1"/>
    </source>
</evidence>
<reference evidence="1 2" key="1">
    <citation type="submission" date="2018-03" db="EMBL/GenBank/DDBJ databases">
        <title>Genomic Encyclopedia of Archaeal and Bacterial Type Strains, Phase II (KMG-II): from individual species to whole genera.</title>
        <authorList>
            <person name="Goeker M."/>
        </authorList>
    </citation>
    <scope>NUCLEOTIDE SEQUENCE [LARGE SCALE GENOMIC DNA]</scope>
    <source>
        <strain evidence="1 2">DSM 100346</strain>
    </source>
</reference>
<dbReference type="AlphaFoldDB" id="A0A316ASU4"/>
<dbReference type="Proteomes" id="UP000245880">
    <property type="component" value="Unassembled WGS sequence"/>
</dbReference>
<organism evidence="1 2">
    <name type="scientific">Dyadobacter jejuensis</name>
    <dbReference type="NCBI Taxonomy" id="1082580"/>
    <lineage>
        <taxon>Bacteria</taxon>
        <taxon>Pseudomonadati</taxon>
        <taxon>Bacteroidota</taxon>
        <taxon>Cytophagia</taxon>
        <taxon>Cytophagales</taxon>
        <taxon>Spirosomataceae</taxon>
        <taxon>Dyadobacter</taxon>
    </lineage>
</organism>
<keyword evidence="2" id="KW-1185">Reference proteome</keyword>
<gene>
    <name evidence="1" type="ORF">CLV98_101590</name>
</gene>
<proteinExistence type="predicted"/>
<evidence type="ECO:0000313" key="2">
    <source>
        <dbReference type="Proteomes" id="UP000245880"/>
    </source>
</evidence>
<name>A0A316ASU4_9BACT</name>
<accession>A0A316ASU4</accession>
<protein>
    <submittedName>
        <fullName evidence="1">Uncharacterized protein</fullName>
    </submittedName>
</protein>
<comment type="caution">
    <text evidence="1">The sequence shown here is derived from an EMBL/GenBank/DDBJ whole genome shotgun (WGS) entry which is preliminary data.</text>
</comment>
<dbReference type="EMBL" id="QGDT01000001">
    <property type="protein sequence ID" value="PWJ60406.1"/>
    <property type="molecule type" value="Genomic_DNA"/>
</dbReference>